<reference evidence="1 2" key="1">
    <citation type="submission" date="2020-02" db="EMBL/GenBank/DDBJ databases">
        <title>The whole genome sequence of CPCC 205119.</title>
        <authorList>
            <person name="Jiang Z."/>
        </authorList>
    </citation>
    <scope>NUCLEOTIDE SEQUENCE [LARGE SCALE GENOMIC DNA]</scope>
    <source>
        <strain evidence="1 2">CPCC 205119</strain>
    </source>
</reference>
<dbReference type="AlphaFoldDB" id="A0A7K3WI36"/>
<evidence type="ECO:0000313" key="1">
    <source>
        <dbReference type="EMBL" id="NEL56161.1"/>
    </source>
</evidence>
<name>A0A7K3WI36_9ACTN</name>
<proteinExistence type="predicted"/>
<dbReference type="EMBL" id="JAAGWK010000030">
    <property type="protein sequence ID" value="NEL56161.1"/>
    <property type="molecule type" value="Genomic_DNA"/>
</dbReference>
<sequence length="64" mass="7412">MRLQEFWRRMEQQFGPVRSQSVTRDHVFAPLGGRTALDAINAGLPVRRVWLAICEAYDVPVKDR</sequence>
<dbReference type="RefSeq" id="WP_162393657.1">
    <property type="nucleotide sequence ID" value="NZ_JAABOZ010000014.1"/>
</dbReference>
<dbReference type="Proteomes" id="UP000470470">
    <property type="component" value="Unassembled WGS sequence"/>
</dbReference>
<evidence type="ECO:0000313" key="2">
    <source>
        <dbReference type="Proteomes" id="UP000470470"/>
    </source>
</evidence>
<dbReference type="Pfam" id="PF11248">
    <property type="entry name" value="DUF3046"/>
    <property type="match status" value="1"/>
</dbReference>
<dbReference type="InterPro" id="IPR021408">
    <property type="entry name" value="DUF3046"/>
</dbReference>
<organism evidence="1 2">
    <name type="scientific">Goekera deserti</name>
    <dbReference type="NCBI Taxonomy" id="2497753"/>
    <lineage>
        <taxon>Bacteria</taxon>
        <taxon>Bacillati</taxon>
        <taxon>Actinomycetota</taxon>
        <taxon>Actinomycetes</taxon>
        <taxon>Geodermatophilales</taxon>
        <taxon>Geodermatophilaceae</taxon>
        <taxon>Goekera</taxon>
    </lineage>
</organism>
<comment type="caution">
    <text evidence="1">The sequence shown here is derived from an EMBL/GenBank/DDBJ whole genome shotgun (WGS) entry which is preliminary data.</text>
</comment>
<accession>A0A7K3WI36</accession>
<gene>
    <name evidence="1" type="ORF">G1H19_19485</name>
</gene>
<protein>
    <submittedName>
        <fullName evidence="1">DUF3046 domain-containing protein</fullName>
    </submittedName>
</protein>
<keyword evidence="2" id="KW-1185">Reference proteome</keyword>